<dbReference type="AlphaFoldDB" id="E6QJT2"/>
<gene>
    <name evidence="1" type="ORF">CARN6_0836</name>
</gene>
<name>E6QJT2_9ZZZZ</name>
<comment type="caution">
    <text evidence="1">The sequence shown here is derived from an EMBL/GenBank/DDBJ whole genome shotgun (WGS) entry which is preliminary data.</text>
</comment>
<proteinExistence type="predicted"/>
<accession>E6QJT2</accession>
<protein>
    <submittedName>
        <fullName evidence="1">Uncharacterized protein</fullName>
    </submittedName>
</protein>
<sequence length="85" mass="9637">MKSPRNVLFKPSLAVSQIRLRVFLLELQLPYILCIFPSLGTNLKLALQLTSESLITHVIERLSIASFAFSRFALALQHVFERSGH</sequence>
<organism evidence="1">
    <name type="scientific">mine drainage metagenome</name>
    <dbReference type="NCBI Taxonomy" id="410659"/>
    <lineage>
        <taxon>unclassified sequences</taxon>
        <taxon>metagenomes</taxon>
        <taxon>ecological metagenomes</taxon>
    </lineage>
</organism>
<dbReference type="EMBL" id="CABQ01000093">
    <property type="protein sequence ID" value="CBI07499.1"/>
    <property type="molecule type" value="Genomic_DNA"/>
</dbReference>
<reference evidence="1" key="1">
    <citation type="submission" date="2009-10" db="EMBL/GenBank/DDBJ databases">
        <title>Diversity of trophic interactions inside an arsenic-rich microbial ecosystem.</title>
        <authorList>
            <person name="Bertin P.N."/>
            <person name="Heinrich-Salmeron A."/>
            <person name="Pelletier E."/>
            <person name="Goulhen-Chollet F."/>
            <person name="Arsene-Ploetze F."/>
            <person name="Gallien S."/>
            <person name="Calteau A."/>
            <person name="Vallenet D."/>
            <person name="Casiot C."/>
            <person name="Chane-Woon-Ming B."/>
            <person name="Giloteaux L."/>
            <person name="Barakat M."/>
            <person name="Bonnefoy V."/>
            <person name="Bruneel O."/>
            <person name="Chandler M."/>
            <person name="Cleiss J."/>
            <person name="Duran R."/>
            <person name="Elbaz-Poulichet F."/>
            <person name="Fonknechten N."/>
            <person name="Lauga B."/>
            <person name="Mornico D."/>
            <person name="Ortet P."/>
            <person name="Schaeffer C."/>
            <person name="Siguier P."/>
            <person name="Alexander Thil Smith A."/>
            <person name="Van Dorsselaer A."/>
            <person name="Weissenbach J."/>
            <person name="Medigue C."/>
            <person name="Le Paslier D."/>
        </authorList>
    </citation>
    <scope>NUCLEOTIDE SEQUENCE</scope>
</reference>
<evidence type="ECO:0000313" key="1">
    <source>
        <dbReference type="EMBL" id="CBI07499.1"/>
    </source>
</evidence>